<accession>A0A7T5EK59</accession>
<dbReference type="EMBL" id="CP073708">
    <property type="protein sequence ID" value="QUO41203.1"/>
    <property type="molecule type" value="Genomic_DNA"/>
</dbReference>
<dbReference type="PANTHER" id="PTHR47505:SF1">
    <property type="entry name" value="DNA UTILIZATION PROTEIN YHGH"/>
    <property type="match status" value="1"/>
</dbReference>
<comment type="similarity">
    <text evidence="1">Belongs to the ComF/GntX family.</text>
</comment>
<dbReference type="Gene3D" id="3.40.50.2020">
    <property type="match status" value="1"/>
</dbReference>
<dbReference type="Proteomes" id="UP000677234">
    <property type="component" value="Chromosome"/>
</dbReference>
<dbReference type="AlphaFoldDB" id="A0A7T5EK59"/>
<evidence type="ECO:0000313" key="3">
    <source>
        <dbReference type="EMBL" id="QQE74119.1"/>
    </source>
</evidence>
<evidence type="ECO:0000256" key="2">
    <source>
        <dbReference type="SAM" id="Coils"/>
    </source>
</evidence>
<feature type="coiled-coil region" evidence="2">
    <location>
        <begin position="63"/>
        <end position="90"/>
    </location>
</feature>
<keyword evidence="2" id="KW-0175">Coiled coil</keyword>
<sequence>MSGRDCFSCGGVVGQRGREEQVRRWSRRLSRPATYPRIYRLVAGLPLCGICLEEWQVIGERICHGCGRDLDRMERNLERLERNLDWPEQEDGTAWMLRPGPRDGGRTGIGSLQPEGDELCADCTRLPQHTPFPVQNRGLLLYSQGGKDLLGRYKYRGDERMAAYFASLLAIAFLRSYAHLRFACVTEVPLHHSRLAERGFNQMELVARELSRLIDVPYRSLLLRVKDTAKLSKQKGRKERERSMSGAFSYTGSQGLWEWRAPWSANRLNILLIDDIYTTGSTLRACADAVRKGLGERVQVYGLTCFR</sequence>
<reference evidence="3 5" key="1">
    <citation type="submission" date="2020-12" db="EMBL/GenBank/DDBJ databases">
        <title>strain FJAT-54423T represents a novel species of the genus Brevibacillus.</title>
        <authorList>
            <person name="Tang R."/>
        </authorList>
    </citation>
    <scope>NUCLEOTIDE SEQUENCE [LARGE SCALE GENOMIC DNA]</scope>
    <source>
        <strain evidence="3 5">FJAT-54423</strain>
    </source>
</reference>
<dbReference type="InterPro" id="IPR051910">
    <property type="entry name" value="ComF/GntX_DNA_util-trans"/>
</dbReference>
<dbReference type="SUPFAM" id="SSF53271">
    <property type="entry name" value="PRTase-like"/>
    <property type="match status" value="1"/>
</dbReference>
<name>A0A7T5EK59_9BACL</name>
<dbReference type="InterPro" id="IPR000836">
    <property type="entry name" value="PRTase_dom"/>
</dbReference>
<dbReference type="EMBL" id="CP066308">
    <property type="protein sequence ID" value="QQE74119.1"/>
    <property type="molecule type" value="Genomic_DNA"/>
</dbReference>
<gene>
    <name evidence="3" type="ORF">JD108_20145</name>
    <name evidence="4" type="ORF">KDJ56_20080</name>
</gene>
<keyword evidence="6" id="KW-1185">Reference proteome</keyword>
<dbReference type="PANTHER" id="PTHR47505">
    <property type="entry name" value="DNA UTILIZATION PROTEIN YHGH"/>
    <property type="match status" value="1"/>
</dbReference>
<proteinExistence type="inferred from homology"/>
<evidence type="ECO:0000313" key="4">
    <source>
        <dbReference type="EMBL" id="QUO41203.1"/>
    </source>
</evidence>
<evidence type="ECO:0000313" key="6">
    <source>
        <dbReference type="Proteomes" id="UP000677234"/>
    </source>
</evidence>
<reference evidence="4" key="2">
    <citation type="submission" date="2021-04" db="EMBL/GenBank/DDBJ databases">
        <title>Brevibacillus composti FJAT-54423, complete genome.</title>
        <authorList>
            <person name="Tang R."/>
        </authorList>
    </citation>
    <scope>NUCLEOTIDE SEQUENCE</scope>
    <source>
        <strain evidence="4">FJAT-54424</strain>
    </source>
</reference>
<evidence type="ECO:0000256" key="1">
    <source>
        <dbReference type="ARBA" id="ARBA00008007"/>
    </source>
</evidence>
<dbReference type="KEGG" id="bcop:JD108_20145"/>
<dbReference type="CDD" id="cd06223">
    <property type="entry name" value="PRTases_typeI"/>
    <property type="match status" value="1"/>
</dbReference>
<dbReference type="Proteomes" id="UP000595847">
    <property type="component" value="Chromosome"/>
</dbReference>
<evidence type="ECO:0000313" key="5">
    <source>
        <dbReference type="Proteomes" id="UP000595847"/>
    </source>
</evidence>
<protein>
    <submittedName>
        <fullName evidence="3">ComF family protein</fullName>
    </submittedName>
</protein>
<organism evidence="3 5">
    <name type="scientific">Brevibacillus composti</name>
    <dbReference type="NCBI Taxonomy" id="2796470"/>
    <lineage>
        <taxon>Bacteria</taxon>
        <taxon>Bacillati</taxon>
        <taxon>Bacillota</taxon>
        <taxon>Bacilli</taxon>
        <taxon>Bacillales</taxon>
        <taxon>Paenibacillaceae</taxon>
        <taxon>Brevibacillus</taxon>
    </lineage>
</organism>
<dbReference type="InterPro" id="IPR029057">
    <property type="entry name" value="PRTase-like"/>
</dbReference>
<dbReference type="RefSeq" id="WP_198827707.1">
    <property type="nucleotide sequence ID" value="NZ_CP066308.1"/>
</dbReference>